<dbReference type="InterPro" id="IPR003593">
    <property type="entry name" value="AAA+_ATPase"/>
</dbReference>
<reference evidence="8 9" key="2">
    <citation type="submission" date="2019-09" db="EMBL/GenBank/DDBJ databases">
        <authorList>
            <person name="Jin C."/>
        </authorList>
    </citation>
    <scope>NUCLEOTIDE SEQUENCE [LARGE SCALE GENOMIC DNA]</scope>
    <source>
        <strain evidence="8 9">BN140002</strain>
    </source>
</reference>
<evidence type="ECO:0000256" key="4">
    <source>
        <dbReference type="ARBA" id="ARBA00022840"/>
    </source>
</evidence>
<comment type="caution">
    <text evidence="8">The sequence shown here is derived from an EMBL/GenBank/DDBJ whole genome shotgun (WGS) entry which is preliminary data.</text>
</comment>
<evidence type="ECO:0000313" key="9">
    <source>
        <dbReference type="Proteomes" id="UP000323142"/>
    </source>
</evidence>
<dbReference type="OrthoDB" id="9786950at2"/>
<dbReference type="Pfam" id="PF00005">
    <property type="entry name" value="ABC_tran"/>
    <property type="match status" value="1"/>
</dbReference>
<dbReference type="InterPro" id="IPR017911">
    <property type="entry name" value="MacB-like_ATP-bd"/>
</dbReference>
<reference evidence="8 9" key="1">
    <citation type="submission" date="2019-09" db="EMBL/GenBank/DDBJ databases">
        <title>Salinarimonas rosea gen. nov., sp. nov., a new member of the a-2 subgroup of the Proteobacteria.</title>
        <authorList>
            <person name="Liu J."/>
        </authorList>
    </citation>
    <scope>NUCLEOTIDE SEQUENCE [LARGE SCALE GENOMIC DNA]</scope>
    <source>
        <strain evidence="8 9">BN140002</strain>
    </source>
</reference>
<dbReference type="GO" id="GO:0022857">
    <property type="term" value="F:transmembrane transporter activity"/>
    <property type="evidence" value="ECO:0007669"/>
    <property type="project" value="TreeGrafter"/>
</dbReference>
<dbReference type="GO" id="GO:0005524">
    <property type="term" value="F:ATP binding"/>
    <property type="evidence" value="ECO:0007669"/>
    <property type="project" value="UniProtKB-KW"/>
</dbReference>
<keyword evidence="5" id="KW-1278">Translocase</keyword>
<keyword evidence="2" id="KW-0997">Cell inner membrane</keyword>
<dbReference type="AlphaFoldDB" id="A0A5B2VET6"/>
<keyword evidence="2" id="KW-1003">Cell membrane</keyword>
<evidence type="ECO:0000256" key="3">
    <source>
        <dbReference type="ARBA" id="ARBA00022741"/>
    </source>
</evidence>
<dbReference type="InterPro" id="IPR017871">
    <property type="entry name" value="ABC_transporter-like_CS"/>
</dbReference>
<evidence type="ECO:0000313" key="8">
    <source>
        <dbReference type="EMBL" id="KAA2237118.1"/>
    </source>
</evidence>
<dbReference type="PROSITE" id="PS00211">
    <property type="entry name" value="ABC_TRANSPORTER_1"/>
    <property type="match status" value="1"/>
</dbReference>
<keyword evidence="4 8" id="KW-0067">ATP-binding</keyword>
<dbReference type="SUPFAM" id="SSF52540">
    <property type="entry name" value="P-loop containing nucleoside triphosphate hydrolases"/>
    <property type="match status" value="1"/>
</dbReference>
<keyword evidence="9" id="KW-1185">Reference proteome</keyword>
<dbReference type="EMBL" id="VUOA01000020">
    <property type="protein sequence ID" value="KAA2237118.1"/>
    <property type="molecule type" value="Genomic_DNA"/>
</dbReference>
<gene>
    <name evidence="8" type="ORF">F0L46_11695</name>
</gene>
<keyword evidence="2" id="KW-0472">Membrane</keyword>
<dbReference type="FunFam" id="3.40.50.300:FF:000032">
    <property type="entry name" value="Export ABC transporter ATP-binding protein"/>
    <property type="match status" value="1"/>
</dbReference>
<accession>A0A5B2VET6</accession>
<evidence type="ECO:0000256" key="2">
    <source>
        <dbReference type="ARBA" id="ARBA00022519"/>
    </source>
</evidence>
<dbReference type="PANTHER" id="PTHR24220">
    <property type="entry name" value="IMPORT ATP-BINDING PROTEIN"/>
    <property type="match status" value="1"/>
</dbReference>
<dbReference type="InterPro" id="IPR027417">
    <property type="entry name" value="P-loop_NTPase"/>
</dbReference>
<feature type="domain" description="ABC transporter" evidence="7">
    <location>
        <begin position="6"/>
        <end position="229"/>
    </location>
</feature>
<proteinExistence type="inferred from homology"/>
<protein>
    <submittedName>
        <fullName evidence="8">ABC transporter ATP-binding protein</fullName>
    </submittedName>
</protein>
<evidence type="ECO:0000259" key="7">
    <source>
        <dbReference type="PROSITE" id="PS50893"/>
    </source>
</evidence>
<evidence type="ECO:0000256" key="6">
    <source>
        <dbReference type="ARBA" id="ARBA00038388"/>
    </source>
</evidence>
<dbReference type="InterPro" id="IPR003439">
    <property type="entry name" value="ABC_transporter-like_ATP-bd"/>
</dbReference>
<dbReference type="GO" id="GO:0016887">
    <property type="term" value="F:ATP hydrolysis activity"/>
    <property type="evidence" value="ECO:0007669"/>
    <property type="project" value="InterPro"/>
</dbReference>
<dbReference type="Proteomes" id="UP000323142">
    <property type="component" value="Unassembled WGS sequence"/>
</dbReference>
<comment type="similarity">
    <text evidence="6">Belongs to the ABC transporter superfamily. Macrolide exporter (TC 3.A.1.122) family.</text>
</comment>
<keyword evidence="3" id="KW-0547">Nucleotide-binding</keyword>
<dbReference type="Gene3D" id="3.40.50.300">
    <property type="entry name" value="P-loop containing nucleotide triphosphate hydrolases"/>
    <property type="match status" value="1"/>
</dbReference>
<name>A0A5B2VET6_9HYPH</name>
<keyword evidence="1" id="KW-0813">Transport</keyword>
<evidence type="ECO:0000256" key="5">
    <source>
        <dbReference type="ARBA" id="ARBA00022967"/>
    </source>
</evidence>
<dbReference type="PROSITE" id="PS50893">
    <property type="entry name" value="ABC_TRANSPORTER_2"/>
    <property type="match status" value="1"/>
</dbReference>
<dbReference type="GO" id="GO:0098796">
    <property type="term" value="C:membrane protein complex"/>
    <property type="evidence" value="ECO:0007669"/>
    <property type="project" value="UniProtKB-ARBA"/>
</dbReference>
<evidence type="ECO:0000256" key="1">
    <source>
        <dbReference type="ARBA" id="ARBA00022448"/>
    </source>
</evidence>
<dbReference type="CDD" id="cd03255">
    <property type="entry name" value="ABC_MJ0796_LolCDE_FtsE"/>
    <property type="match status" value="1"/>
</dbReference>
<dbReference type="GO" id="GO:0005886">
    <property type="term" value="C:plasma membrane"/>
    <property type="evidence" value="ECO:0007669"/>
    <property type="project" value="TreeGrafter"/>
</dbReference>
<dbReference type="InterPro" id="IPR015854">
    <property type="entry name" value="ABC_transpr_LolD-like"/>
</dbReference>
<organism evidence="8 9">
    <name type="scientific">Salinarimonas soli</name>
    <dbReference type="NCBI Taxonomy" id="1638099"/>
    <lineage>
        <taxon>Bacteria</taxon>
        <taxon>Pseudomonadati</taxon>
        <taxon>Pseudomonadota</taxon>
        <taxon>Alphaproteobacteria</taxon>
        <taxon>Hyphomicrobiales</taxon>
        <taxon>Salinarimonadaceae</taxon>
        <taxon>Salinarimonas</taxon>
    </lineage>
</organism>
<sequence length="229" mass="24223">MTDKAIALENVDLSLGRGAARVHILKGISLDIERGEAVGLVGPSGSGKSTLLMTMAGLERPDSGRIVVDGRDLSGLDEDALARFRGRRIGIVFQSFHLVPTMTALENVALPLELAGEADAYPRAMAELKSVGLAERMSHYPAQLSGGEQQRVAIARAIAPDPAILVADEPTGNLDEGTGGSIVDLLFALKRDRGATLVLVTHDLALARRCDRTVRLRSGRIETDAAVPA</sequence>
<dbReference type="SMART" id="SM00382">
    <property type="entry name" value="AAA"/>
    <property type="match status" value="1"/>
</dbReference>
<dbReference type="RefSeq" id="WP_149817676.1">
    <property type="nucleotide sequence ID" value="NZ_VUOA01000020.1"/>
</dbReference>